<accession>A0A345AYG1</accession>
<gene>
    <name evidence="1" type="ORF">vBRpoPV14_23</name>
</gene>
<proteinExistence type="predicted"/>
<evidence type="ECO:0000313" key="1">
    <source>
        <dbReference type="EMBL" id="AXF42141.1"/>
    </source>
</evidence>
<reference evidence="1 2" key="1">
    <citation type="submission" date="2018-03" db="EMBL/GenBank/DDBJ databases">
        <title>Diverse roseophage infecting Ruegeria pomeroyi DSS-3.</title>
        <authorList>
            <person name="Zhan Y."/>
            <person name="Chen F."/>
            <person name="Wommack E."/>
            <person name="Nasko D."/>
        </authorList>
    </citation>
    <scope>NUCLEOTIDE SEQUENCE [LARGE SCALE GENOMIC DNA]</scope>
</reference>
<dbReference type="Proteomes" id="UP000255807">
    <property type="component" value="Segment"/>
</dbReference>
<sequence>MIYFLLTIMIIFLSWEWMVFRDILVLSHKDDVHLSLVNSKPQEPGSCMDAHS</sequence>
<dbReference type="EMBL" id="MH015257">
    <property type="protein sequence ID" value="AXF42141.1"/>
    <property type="molecule type" value="Genomic_DNA"/>
</dbReference>
<evidence type="ECO:0000313" key="2">
    <source>
        <dbReference type="Proteomes" id="UP000255807"/>
    </source>
</evidence>
<protein>
    <submittedName>
        <fullName evidence="1">Uncharacterized protein</fullName>
    </submittedName>
</protein>
<organism evidence="1 2">
    <name type="scientific">Ruegeria phage vB_RpoP-V14</name>
    <dbReference type="NCBI Taxonomy" id="2218613"/>
    <lineage>
        <taxon>Viruses</taxon>
        <taxon>Duplodnaviria</taxon>
        <taxon>Heunggongvirae</taxon>
        <taxon>Uroviricota</taxon>
        <taxon>Caudoviricetes</taxon>
        <taxon>Schitoviridae</taxon>
        <taxon>Rhodovirinae</taxon>
        <taxon>Aorunvirus</taxon>
        <taxon>Aorunvirus V12</taxon>
    </lineage>
</organism>
<name>A0A345AYG1_9CAUD</name>